<dbReference type="PANTHER" id="PTHR12436">
    <property type="entry name" value="80 KDA MCM3-ASSOCIATED PROTEIN"/>
    <property type="match status" value="1"/>
</dbReference>
<reference evidence="4 5" key="1">
    <citation type="journal article" date="2016" name="Proc. Natl. Acad. Sci. U.S.A.">
        <title>Lipid metabolic changes in an early divergent fungus govern the establishment of a mutualistic symbiosis with endobacteria.</title>
        <authorList>
            <person name="Lastovetsky O.A."/>
            <person name="Gaspar M.L."/>
            <person name="Mondo S.J."/>
            <person name="LaButti K.M."/>
            <person name="Sandor L."/>
            <person name="Grigoriev I.V."/>
            <person name="Henry S.A."/>
            <person name="Pawlowska T.E."/>
        </authorList>
    </citation>
    <scope>NUCLEOTIDE SEQUENCE [LARGE SCALE GENOMIC DNA]</scope>
    <source>
        <strain evidence="4 5">ATCC 11559</strain>
    </source>
</reference>
<dbReference type="PANTHER" id="PTHR12436:SF3">
    <property type="entry name" value="GERMINAL-CENTER ASSOCIATED NUCLEAR PROTEIN"/>
    <property type="match status" value="1"/>
</dbReference>
<protein>
    <recommendedName>
        <fullName evidence="3">SAC3/GANP/THP3 conserved domain-containing protein</fullName>
    </recommendedName>
</protein>
<sequence>MNFNNHQSTNTYVTGIGRGSRGDFLNPNKTFIPGRGRGRDHFYGRGEFHGNFNNKSHNSNRSFNNNNFNNQKPFDRNLPANFDRRLDSSLREMSNAAPKNNFRNAKHNKNMYNPNYQRQFNQKHTEKNNAFILQQSLSNNASTAGSSNANRNVSIPTVANAPLEVKEERSSFQNTNKDKGPFSFPIKPTGMPQSWNKAPKNNTPSPWNKTHRNDMPPQRNNTPMKQATPTDSAAREITAADRAARFSSTSKSELYTQMKQERIQERAQAIKDGLLPDPNVPRRLEDAIDFVGTCQTKCPEFEIVERNLQNSLDKLELDEYGNVDRDRVVKAYRRSAAGNDQPLPSDVRCPEALVSTLDYLIDEILSKNPLEKCHAFIRDRTRSIRQDFTLQNIRNEVAVEVHERIARFHILCLHEMRGLDESKFSEQQEIEQLRKVLLSLMEFYEDLREEDIETPNEAEFRAYYILTHIRDKDIGRQMMAQPMHIFDHSYVQRALKFHAFAQRSNEIMETSSRRNKPDNAFGSQNNYQALFNLITDPETPFLMACLLESHFPEIRKGALKAMNVSYMLRAGGVEAEHVQQALGYDTLKQCIQEALHYGMQVDMSQGQPTIIFGQKHPQTKTPIFLEPLSYPPQQKSMTLVEPKKEGKTFADIVNGPKSADIPDNIIPISGIPTTAAPLYDDQEDMAAVHHDSIHLTANDMEMNDAEVATQMEEDDNMHYNANIQDLSNEPAIYTSDASMQLSKKRGSESEASESFTKYAKGSEDLVAARKKKMEMLMEVKRKADEAEAMAAAERIKLEALMEQKKKEVREKEKIRLQEEAAERERLAAEKLAQEKLQQEAEERERARLAELAEMEAERLRLLELQRQKEEEIRRRREEAKKKIVAMIAKDCIKIAIREAIQKEAKKIVKLRTMLKKRTKPWMDKMRRKIAEEERKAGVLKSKQLFYNKIFSSNPYHSLTDVTPMDSEYSDENIAKRVKQCVVADKVIEECEDANSSPEAIWGTEDFGLNIYGRTWTKVDDFLRKHPNFNQKINWQLVISVEDTNLESSVWYQRKFGLDDDFLRKTINYAHHDVTMRMISPGMDPISRIVASEIGGLIFALPEANWKNSEEDTESYWSACAARLEAVVKQIEQHNPTARFPILICYFPVGEDAAATLQRIPLALGLERYHAITDYRFLIMKPDTIATRIVEEVNWVARSSQINQPV</sequence>
<evidence type="ECO:0000313" key="4">
    <source>
        <dbReference type="EMBL" id="ORE13361.1"/>
    </source>
</evidence>
<dbReference type="EMBL" id="KV921543">
    <property type="protein sequence ID" value="ORE13361.1"/>
    <property type="molecule type" value="Genomic_DNA"/>
</dbReference>
<feature type="compositionally biased region" description="Polar residues" evidence="2">
    <location>
        <begin position="218"/>
        <end position="231"/>
    </location>
</feature>
<organism evidence="4 5">
    <name type="scientific">Rhizopus microsporus</name>
    <dbReference type="NCBI Taxonomy" id="58291"/>
    <lineage>
        <taxon>Eukaryota</taxon>
        <taxon>Fungi</taxon>
        <taxon>Fungi incertae sedis</taxon>
        <taxon>Mucoromycota</taxon>
        <taxon>Mucoromycotina</taxon>
        <taxon>Mucoromycetes</taxon>
        <taxon>Mucorales</taxon>
        <taxon>Mucorineae</taxon>
        <taxon>Rhizopodaceae</taxon>
        <taxon>Rhizopus</taxon>
    </lineage>
</organism>
<keyword evidence="1" id="KW-0175">Coiled coil</keyword>
<dbReference type="InterPro" id="IPR045107">
    <property type="entry name" value="SAC3/GANP/THP3"/>
</dbReference>
<dbReference type="OMA" id="HEMCELE"/>
<feature type="compositionally biased region" description="Low complexity" evidence="2">
    <location>
        <begin position="51"/>
        <end position="70"/>
    </location>
</feature>
<feature type="coiled-coil region" evidence="1">
    <location>
        <begin position="769"/>
        <end position="889"/>
    </location>
</feature>
<dbReference type="Pfam" id="PF03399">
    <property type="entry name" value="SAC3_GANP"/>
    <property type="match status" value="1"/>
</dbReference>
<evidence type="ECO:0000313" key="5">
    <source>
        <dbReference type="Proteomes" id="UP000242381"/>
    </source>
</evidence>
<dbReference type="InterPro" id="IPR005062">
    <property type="entry name" value="SAC3/GANP/THP3_conserved"/>
</dbReference>
<dbReference type="GO" id="GO:0070390">
    <property type="term" value="C:transcription export complex 2"/>
    <property type="evidence" value="ECO:0007669"/>
    <property type="project" value="TreeGrafter"/>
</dbReference>
<dbReference type="GO" id="GO:0005737">
    <property type="term" value="C:cytoplasm"/>
    <property type="evidence" value="ECO:0007669"/>
    <property type="project" value="TreeGrafter"/>
</dbReference>
<dbReference type="Gene3D" id="1.25.40.990">
    <property type="match status" value="1"/>
</dbReference>
<name>A0A0A1NYU4_RHIZD</name>
<dbReference type="VEuPathDB" id="FungiDB:BCV72DRAFT_258770"/>
<dbReference type="VEuPathDB" id="FungiDB:BCV72DRAFT_217214"/>
<accession>A0A0A1NYU4</accession>
<feature type="region of interest" description="Disordered" evidence="2">
    <location>
        <begin position="161"/>
        <end position="234"/>
    </location>
</feature>
<feature type="region of interest" description="Disordered" evidence="2">
    <location>
        <begin position="50"/>
        <end position="80"/>
    </location>
</feature>
<feature type="compositionally biased region" description="Polar residues" evidence="2">
    <location>
        <begin position="191"/>
        <end position="208"/>
    </location>
</feature>
<evidence type="ECO:0000256" key="2">
    <source>
        <dbReference type="SAM" id="MobiDB-lite"/>
    </source>
</evidence>
<evidence type="ECO:0000256" key="1">
    <source>
        <dbReference type="SAM" id="Coils"/>
    </source>
</evidence>
<gene>
    <name evidence="4" type="ORF">BCV71DRAFT_229861</name>
</gene>
<feature type="compositionally biased region" description="Basic and acidic residues" evidence="2">
    <location>
        <begin position="164"/>
        <end position="180"/>
    </location>
</feature>
<feature type="domain" description="SAC3/GANP/THP3 conserved" evidence="3">
    <location>
        <begin position="298"/>
        <end position="602"/>
    </location>
</feature>
<dbReference type="Proteomes" id="UP000242381">
    <property type="component" value="Unassembled WGS sequence"/>
</dbReference>
<evidence type="ECO:0000259" key="3">
    <source>
        <dbReference type="Pfam" id="PF03399"/>
    </source>
</evidence>
<dbReference type="GO" id="GO:0006406">
    <property type="term" value="P:mRNA export from nucleus"/>
    <property type="evidence" value="ECO:0007669"/>
    <property type="project" value="TreeGrafter"/>
</dbReference>
<proteinExistence type="predicted"/>
<dbReference type="AlphaFoldDB" id="A0A0A1NYU4"/>